<dbReference type="Proteomes" id="UP001596411">
    <property type="component" value="Unassembled WGS sequence"/>
</dbReference>
<keyword evidence="1" id="KW-0378">Hydrolase</keyword>
<evidence type="ECO:0000313" key="1">
    <source>
        <dbReference type="EMBL" id="MFC7090114.1"/>
    </source>
</evidence>
<dbReference type="Gene3D" id="3.40.50.300">
    <property type="entry name" value="P-loop containing nucleotide triphosphate hydrolases"/>
    <property type="match status" value="1"/>
</dbReference>
<dbReference type="GO" id="GO:0004386">
    <property type="term" value="F:helicase activity"/>
    <property type="evidence" value="ECO:0007669"/>
    <property type="project" value="UniProtKB-KW"/>
</dbReference>
<keyword evidence="2" id="KW-1185">Reference proteome</keyword>
<dbReference type="InterPro" id="IPR027417">
    <property type="entry name" value="P-loop_NTPase"/>
</dbReference>
<name>A0ABW2F1I9_9GAMM</name>
<keyword evidence="1" id="KW-0347">Helicase</keyword>
<keyword evidence="1" id="KW-0067">ATP-binding</keyword>
<dbReference type="RefSeq" id="WP_346063584.1">
    <property type="nucleotide sequence ID" value="NZ_BAAADR010000018.1"/>
</dbReference>
<accession>A0ABW2F1I9</accession>
<gene>
    <name evidence="1" type="ORF">ACFQH5_11215</name>
</gene>
<evidence type="ECO:0000313" key="2">
    <source>
        <dbReference type="Proteomes" id="UP001596411"/>
    </source>
</evidence>
<comment type="caution">
    <text evidence="1">The sequence shown here is derived from an EMBL/GenBank/DDBJ whole genome shotgun (WGS) entry which is preliminary data.</text>
</comment>
<keyword evidence="1" id="KW-0547">Nucleotide-binding</keyword>
<organism evidence="1 2">
    <name type="scientific">Halomonas salifodinae</name>
    <dbReference type="NCBI Taxonomy" id="438745"/>
    <lineage>
        <taxon>Bacteria</taxon>
        <taxon>Pseudomonadati</taxon>
        <taxon>Pseudomonadota</taxon>
        <taxon>Gammaproteobacteria</taxon>
        <taxon>Oceanospirillales</taxon>
        <taxon>Halomonadaceae</taxon>
        <taxon>Halomonas</taxon>
    </lineage>
</organism>
<dbReference type="CDD" id="cd01125">
    <property type="entry name" value="RepA_RSF1010_like"/>
    <property type="match status" value="1"/>
</dbReference>
<dbReference type="SUPFAM" id="SSF52540">
    <property type="entry name" value="P-loop containing nucleoside triphosphate hydrolases"/>
    <property type="match status" value="1"/>
</dbReference>
<reference evidence="2" key="1">
    <citation type="journal article" date="2019" name="Int. J. Syst. Evol. Microbiol.">
        <title>The Global Catalogue of Microorganisms (GCM) 10K type strain sequencing project: providing services to taxonomists for standard genome sequencing and annotation.</title>
        <authorList>
            <consortium name="The Broad Institute Genomics Platform"/>
            <consortium name="The Broad Institute Genome Sequencing Center for Infectious Disease"/>
            <person name="Wu L."/>
            <person name="Ma J."/>
        </authorList>
    </citation>
    <scope>NUCLEOTIDE SEQUENCE [LARGE SCALE GENOMIC DNA]</scope>
    <source>
        <strain evidence="2">CGMCC 1.13666</strain>
    </source>
</reference>
<protein>
    <submittedName>
        <fullName evidence="1">Helicase RepA family protein</fullName>
    </submittedName>
</protein>
<dbReference type="Pfam" id="PF13481">
    <property type="entry name" value="AAA_25"/>
    <property type="match status" value="1"/>
</dbReference>
<proteinExistence type="predicted"/>
<dbReference type="InterPro" id="IPR038724">
    <property type="entry name" value="RepA"/>
</dbReference>
<dbReference type="EMBL" id="JBHSZP010000018">
    <property type="protein sequence ID" value="MFC7090114.1"/>
    <property type="molecule type" value="Genomic_DNA"/>
</dbReference>
<sequence length="358" mass="38966">MTNLLLDPATKAAAEKLPSPGFTMVGDMLSNVRPPDWLIKGHLEADSLGLIYGPPKCGKSFLAIDWACCVATGTPWHGHQVKQATVFYLAGEGHNGLARRFMAWGISREIDLSKAPIAVSNSAQPLTDEIATTQVQVAIDTLAERHGPPALIVVDTLARNFGGDENSTQDMNTFVQHLDRIRQRWRATVLVVHHTGKDQSRGARGSVALTGAIDSAFKVERDELGTVLMEATEMKDSEPPGLQAFKLEGVLLPLSDEEGGEVWSCVPRPLDSAYMPPKKGAAGRGKNQTAALRELERLYSDYAERLGGAERPPLVEIAHWRQACIDAGLFKPNRWGEVKDKLAEHGSVILRPPHALLP</sequence>